<keyword evidence="4" id="KW-1185">Reference proteome</keyword>
<dbReference type="AlphaFoldDB" id="A0A1C7DA68"/>
<feature type="region of interest" description="Disordered" evidence="1">
    <location>
        <begin position="147"/>
        <end position="166"/>
    </location>
</feature>
<keyword evidence="2" id="KW-0732">Signal</keyword>
<evidence type="ECO:0000256" key="1">
    <source>
        <dbReference type="SAM" id="MobiDB-lite"/>
    </source>
</evidence>
<dbReference type="RefSeq" id="WP_067788356.1">
    <property type="nucleotide sequence ID" value="NZ_CP016545.1"/>
</dbReference>
<evidence type="ECO:0000313" key="3">
    <source>
        <dbReference type="EMBL" id="ANU08338.1"/>
    </source>
</evidence>
<accession>A0A1C7DA68</accession>
<feature type="chain" id="PRO_5008884503" description="YARHG domain-containing protein" evidence="2">
    <location>
        <begin position="21"/>
        <end position="166"/>
    </location>
</feature>
<dbReference type="EMBL" id="CP016545">
    <property type="protein sequence ID" value="ANU08338.1"/>
    <property type="molecule type" value="Genomic_DNA"/>
</dbReference>
<protein>
    <recommendedName>
        <fullName evidence="5">YARHG domain-containing protein</fullName>
    </recommendedName>
</protein>
<evidence type="ECO:0008006" key="5">
    <source>
        <dbReference type="Google" id="ProtNLM"/>
    </source>
</evidence>
<organism evidence="3 4">
    <name type="scientific">Paraurantiacibacter namhicola</name>
    <dbReference type="NCBI Taxonomy" id="645517"/>
    <lineage>
        <taxon>Bacteria</taxon>
        <taxon>Pseudomonadati</taxon>
        <taxon>Pseudomonadota</taxon>
        <taxon>Alphaproteobacteria</taxon>
        <taxon>Sphingomonadales</taxon>
        <taxon>Erythrobacteraceae</taxon>
        <taxon>Paraurantiacibacter</taxon>
    </lineage>
</organism>
<dbReference type="KEGG" id="anh:A6F65_02051"/>
<gene>
    <name evidence="3" type="ORF">A6F65_02051</name>
</gene>
<evidence type="ECO:0000313" key="4">
    <source>
        <dbReference type="Proteomes" id="UP000092698"/>
    </source>
</evidence>
<feature type="compositionally biased region" description="Polar residues" evidence="1">
    <location>
        <begin position="147"/>
        <end position="156"/>
    </location>
</feature>
<feature type="region of interest" description="Disordered" evidence="1">
    <location>
        <begin position="69"/>
        <end position="96"/>
    </location>
</feature>
<evidence type="ECO:0000256" key="2">
    <source>
        <dbReference type="SAM" id="SignalP"/>
    </source>
</evidence>
<dbReference type="STRING" id="645517.A6F65_02051"/>
<name>A0A1C7DA68_9SPHN</name>
<feature type="signal peptide" evidence="2">
    <location>
        <begin position="1"/>
        <end position="20"/>
    </location>
</feature>
<dbReference type="Proteomes" id="UP000092698">
    <property type="component" value="Chromosome"/>
</dbReference>
<reference evidence="3 4" key="1">
    <citation type="submission" date="2016-07" db="EMBL/GenBank/DDBJ databases">
        <title>Complete genome sequence of Altererythrobacter namhicola JCM 16345T, containing esterase-encoding genes.</title>
        <authorList>
            <person name="Cheng H."/>
            <person name="Wu Y.-H."/>
            <person name="Jian S.-L."/>
            <person name="Huo Y.-Y."/>
            <person name="Wang C.-S."/>
            <person name="Xu X.-W."/>
        </authorList>
    </citation>
    <scope>NUCLEOTIDE SEQUENCE [LARGE SCALE GENOMIC DNA]</scope>
    <source>
        <strain evidence="3 4">JCM 16345</strain>
    </source>
</reference>
<feature type="compositionally biased region" description="Basic and acidic residues" evidence="1">
    <location>
        <begin position="157"/>
        <end position="166"/>
    </location>
</feature>
<sequence length="166" mass="17746">MRPYLLGLALVSVVAAPVSAQEAADDAPAAQMPAGSMNAGVEEAVTLPLRVKPETAGVDLPAACRDGVVNEAPRRTGPSYGPSVPDDVKPAAQTNPCLAPEFRPRAESEVLYEQQRVFEGYSDEKARTGTPNPCVWKQDGTSCTFTVRATGSNRTQNRSDDPFRRD</sequence>
<proteinExistence type="predicted"/>